<name>A0ABP0G3S1_CLALP</name>
<keyword evidence="4" id="KW-1185">Reference proteome</keyword>
<dbReference type="Proteomes" id="UP001642483">
    <property type="component" value="Unassembled WGS sequence"/>
</dbReference>
<feature type="region of interest" description="Disordered" evidence="2">
    <location>
        <begin position="120"/>
        <end position="158"/>
    </location>
</feature>
<protein>
    <submittedName>
        <fullName evidence="3">Uncharacterized protein</fullName>
    </submittedName>
</protein>
<accession>A0ABP0G3S1</accession>
<reference evidence="3 4" key="1">
    <citation type="submission" date="2024-02" db="EMBL/GenBank/DDBJ databases">
        <authorList>
            <person name="Daric V."/>
            <person name="Darras S."/>
        </authorList>
    </citation>
    <scope>NUCLEOTIDE SEQUENCE [LARGE SCALE GENOMIC DNA]</scope>
</reference>
<dbReference type="Pfam" id="PF10573">
    <property type="entry name" value="UPF0561"/>
    <property type="match status" value="1"/>
</dbReference>
<gene>
    <name evidence="3" type="ORF">CVLEPA_LOCUS18132</name>
</gene>
<dbReference type="InterPro" id="IPR018888">
    <property type="entry name" value="UPF0561"/>
</dbReference>
<evidence type="ECO:0000256" key="2">
    <source>
        <dbReference type="SAM" id="MobiDB-lite"/>
    </source>
</evidence>
<dbReference type="PANTHER" id="PTHR34256">
    <property type="entry name" value="UPF0561 PROTEIN C2ORF68"/>
    <property type="match status" value="1"/>
</dbReference>
<evidence type="ECO:0000313" key="4">
    <source>
        <dbReference type="Proteomes" id="UP001642483"/>
    </source>
</evidence>
<comment type="caution">
    <text evidence="3">The sequence shown here is derived from an EMBL/GenBank/DDBJ whole genome shotgun (WGS) entry which is preliminary data.</text>
</comment>
<organism evidence="3 4">
    <name type="scientific">Clavelina lepadiformis</name>
    <name type="common">Light-bulb sea squirt</name>
    <name type="synonym">Ascidia lepadiformis</name>
    <dbReference type="NCBI Taxonomy" id="159417"/>
    <lineage>
        <taxon>Eukaryota</taxon>
        <taxon>Metazoa</taxon>
        <taxon>Chordata</taxon>
        <taxon>Tunicata</taxon>
        <taxon>Ascidiacea</taxon>
        <taxon>Aplousobranchia</taxon>
        <taxon>Clavelinidae</taxon>
        <taxon>Clavelina</taxon>
    </lineage>
</organism>
<feature type="compositionally biased region" description="Basic and acidic residues" evidence="2">
    <location>
        <begin position="133"/>
        <end position="152"/>
    </location>
</feature>
<dbReference type="EMBL" id="CAWYQH010000102">
    <property type="protein sequence ID" value="CAK8686173.1"/>
    <property type="molecule type" value="Genomic_DNA"/>
</dbReference>
<evidence type="ECO:0000313" key="3">
    <source>
        <dbReference type="EMBL" id="CAK8686173.1"/>
    </source>
</evidence>
<proteinExistence type="inferred from homology"/>
<evidence type="ECO:0000256" key="1">
    <source>
        <dbReference type="ARBA" id="ARBA00006905"/>
    </source>
</evidence>
<comment type="similarity">
    <text evidence="1">Belongs to the UPF0561 family.</text>
</comment>
<sequence length="223" mass="25488">MGWPCRHNPKYYLLEIAPIGGSNVGPGWILAFGGKPAGLRLCERRRGYAERHPMITTMALHWVMIVKCLRLVVTTADMQSDEYDSDETSNKPRLNMKHGFIYHIRRNQIARDNYDKKVKSTVCPKHQLTNPSKKPENKLYKPPGRNEKDGSDLKLNVSSSSEVGNSLFILEYTTNDGRKHSVLVKQGQDPGRLAKRLQHDAAIPKDLIETLEWKIKQEQIKRS</sequence>
<dbReference type="PANTHER" id="PTHR34256:SF1">
    <property type="entry name" value="UPF0561 PROTEIN C2ORF68"/>
    <property type="match status" value="1"/>
</dbReference>